<dbReference type="Gene3D" id="3.20.80.10">
    <property type="entry name" value="Regulatory factor, effector binding domain"/>
    <property type="match status" value="1"/>
</dbReference>
<dbReference type="STRING" id="857265.WG78_19020"/>
<feature type="domain" description="AraC effector-binding" evidence="1">
    <location>
        <begin position="11"/>
        <end position="162"/>
    </location>
</feature>
<dbReference type="InterPro" id="IPR029442">
    <property type="entry name" value="GyrI-like"/>
</dbReference>
<dbReference type="AlphaFoldDB" id="A0A0N1JRG6"/>
<dbReference type="SUPFAM" id="SSF55136">
    <property type="entry name" value="Probable bacterial effector-binding domain"/>
    <property type="match status" value="1"/>
</dbReference>
<name>A0A0N1JRG6_9NEIS</name>
<dbReference type="Proteomes" id="UP000037939">
    <property type="component" value="Unassembled WGS sequence"/>
</dbReference>
<dbReference type="Pfam" id="PF06445">
    <property type="entry name" value="GyrI-like"/>
    <property type="match status" value="1"/>
</dbReference>
<dbReference type="InterPro" id="IPR053182">
    <property type="entry name" value="YobU-like_regulator"/>
</dbReference>
<dbReference type="InterPro" id="IPR010499">
    <property type="entry name" value="AraC_E-bd"/>
</dbReference>
<protein>
    <submittedName>
        <fullName evidence="2">Bacterial transcription activator, effector binding domain</fullName>
    </submittedName>
</protein>
<dbReference type="PANTHER" id="PTHR36444">
    <property type="entry name" value="TRANSCRIPTIONAL REGULATOR PROTEIN YOBU-RELATED"/>
    <property type="match status" value="1"/>
</dbReference>
<evidence type="ECO:0000259" key="1">
    <source>
        <dbReference type="SMART" id="SM00871"/>
    </source>
</evidence>
<organism evidence="2 3">
    <name type="scientific">Amantichitinum ursilacus</name>
    <dbReference type="NCBI Taxonomy" id="857265"/>
    <lineage>
        <taxon>Bacteria</taxon>
        <taxon>Pseudomonadati</taxon>
        <taxon>Pseudomonadota</taxon>
        <taxon>Betaproteobacteria</taxon>
        <taxon>Neisseriales</taxon>
        <taxon>Chitinibacteraceae</taxon>
        <taxon>Amantichitinum</taxon>
    </lineage>
</organism>
<gene>
    <name evidence="2" type="ORF">WG78_19020</name>
</gene>
<keyword evidence="3" id="KW-1185">Reference proteome</keyword>
<dbReference type="OrthoDB" id="282744at2"/>
<dbReference type="PANTHER" id="PTHR36444:SF3">
    <property type="entry name" value="TRANSCRIPTIONAL ACTIVATOR, PUTATIVE-RELATED"/>
    <property type="match status" value="1"/>
</dbReference>
<accession>A0A0N1JRG6</accession>
<sequence>MTASNTPTPLAEPRVEQGRAMVLAGLQDQFTFSSVGNIPALWQRFVPWMRQLARQPGAVTYGVCLPANANGSFEYMAGIEVESAADVPAELTSWQIEPQRYLVFTHEGAATLLGHTMEAIWRHWLPAHPEFKPVHAPTFERYGEHYDPQTASGDTEVCIPVE</sequence>
<dbReference type="InterPro" id="IPR011256">
    <property type="entry name" value="Reg_factor_effector_dom_sf"/>
</dbReference>
<evidence type="ECO:0000313" key="3">
    <source>
        <dbReference type="Proteomes" id="UP000037939"/>
    </source>
</evidence>
<dbReference type="SMART" id="SM00871">
    <property type="entry name" value="AraC_E_bind"/>
    <property type="match status" value="1"/>
</dbReference>
<reference evidence="2 3" key="1">
    <citation type="submission" date="2015-07" db="EMBL/GenBank/DDBJ databases">
        <title>Draft genome sequence of the Amantichitinum ursilacus IGB-41, a new chitin-degrading bacterium.</title>
        <authorList>
            <person name="Kirstahler P."/>
            <person name="Guenther M."/>
            <person name="Grumaz C."/>
            <person name="Rupp S."/>
            <person name="Zibek S."/>
            <person name="Sohn K."/>
        </authorList>
    </citation>
    <scope>NUCLEOTIDE SEQUENCE [LARGE SCALE GENOMIC DNA]</scope>
    <source>
        <strain evidence="2 3">IGB-41</strain>
    </source>
</reference>
<dbReference type="RefSeq" id="WP_053939393.1">
    <property type="nucleotide sequence ID" value="NZ_LAQT01000034.1"/>
</dbReference>
<proteinExistence type="predicted"/>
<dbReference type="EMBL" id="LAQT01000034">
    <property type="protein sequence ID" value="KPC49868.1"/>
    <property type="molecule type" value="Genomic_DNA"/>
</dbReference>
<evidence type="ECO:0000313" key="2">
    <source>
        <dbReference type="EMBL" id="KPC49868.1"/>
    </source>
</evidence>
<comment type="caution">
    <text evidence="2">The sequence shown here is derived from an EMBL/GenBank/DDBJ whole genome shotgun (WGS) entry which is preliminary data.</text>
</comment>